<dbReference type="PANTHER" id="PTHR33930">
    <property type="entry name" value="ALKYL HYDROPEROXIDE REDUCTASE AHPD"/>
    <property type="match status" value="1"/>
</dbReference>
<dbReference type="Gene3D" id="1.20.1290.10">
    <property type="entry name" value="AhpD-like"/>
    <property type="match status" value="1"/>
</dbReference>
<feature type="domain" description="Carboxymuconolactone decarboxylase-like" evidence="1">
    <location>
        <begin position="32"/>
        <end position="100"/>
    </location>
</feature>
<protein>
    <submittedName>
        <fullName evidence="2">Carboxymuconolactone decarboxylase family protein</fullName>
    </submittedName>
</protein>
<gene>
    <name evidence="2" type="ORF">ENH14_00675</name>
</gene>
<dbReference type="EMBL" id="DRDR01000030">
    <property type="protein sequence ID" value="HDL59949.1"/>
    <property type="molecule type" value="Genomic_DNA"/>
</dbReference>
<name>A0A7V0Q5F1_UNCW3</name>
<dbReference type="Proteomes" id="UP000886381">
    <property type="component" value="Unassembled WGS sequence"/>
</dbReference>
<organism evidence="2">
    <name type="scientific">candidate division WOR-3 bacterium</name>
    <dbReference type="NCBI Taxonomy" id="2052148"/>
    <lineage>
        <taxon>Bacteria</taxon>
        <taxon>Bacteria division WOR-3</taxon>
    </lineage>
</organism>
<dbReference type="InterPro" id="IPR029032">
    <property type="entry name" value="AhpD-like"/>
</dbReference>
<dbReference type="InterPro" id="IPR004675">
    <property type="entry name" value="AhpD_core"/>
</dbReference>
<evidence type="ECO:0000313" key="2">
    <source>
        <dbReference type="EMBL" id="HDL59949.1"/>
    </source>
</evidence>
<dbReference type="GO" id="GO:0051920">
    <property type="term" value="F:peroxiredoxin activity"/>
    <property type="evidence" value="ECO:0007669"/>
    <property type="project" value="InterPro"/>
</dbReference>
<dbReference type="PANTHER" id="PTHR33930:SF2">
    <property type="entry name" value="BLR3452 PROTEIN"/>
    <property type="match status" value="1"/>
</dbReference>
<evidence type="ECO:0000259" key="1">
    <source>
        <dbReference type="Pfam" id="PF02627"/>
    </source>
</evidence>
<dbReference type="NCBIfam" id="TIGR00778">
    <property type="entry name" value="ahpD_dom"/>
    <property type="match status" value="1"/>
</dbReference>
<sequence>MEQHKDPIQEEKKINKALVKFRKKSGAFAKKFLDAWREANNARYLTAKERELITLAVVLNKLCIPCIFKHVKLALKSGATPEEIIEATNLACALGGGIVYEYTAYVVEALELYSGED</sequence>
<dbReference type="SUPFAM" id="SSF69118">
    <property type="entry name" value="AhpD-like"/>
    <property type="match status" value="1"/>
</dbReference>
<comment type="caution">
    <text evidence="2">The sequence shown here is derived from an EMBL/GenBank/DDBJ whole genome shotgun (WGS) entry which is preliminary data.</text>
</comment>
<reference evidence="2" key="1">
    <citation type="journal article" date="2020" name="mSystems">
        <title>Genome- and Community-Level Interaction Insights into Carbon Utilization and Element Cycling Functions of Hydrothermarchaeota in Hydrothermal Sediment.</title>
        <authorList>
            <person name="Zhou Z."/>
            <person name="Liu Y."/>
            <person name="Xu W."/>
            <person name="Pan J."/>
            <person name="Luo Z.H."/>
            <person name="Li M."/>
        </authorList>
    </citation>
    <scope>NUCLEOTIDE SEQUENCE [LARGE SCALE GENOMIC DNA]</scope>
    <source>
        <strain evidence="2">HyVt-28</strain>
    </source>
</reference>
<accession>A0A7V0Q5F1</accession>
<dbReference type="Pfam" id="PF02627">
    <property type="entry name" value="CMD"/>
    <property type="match status" value="1"/>
</dbReference>
<proteinExistence type="predicted"/>
<dbReference type="InterPro" id="IPR003779">
    <property type="entry name" value="CMD-like"/>
</dbReference>
<dbReference type="AlphaFoldDB" id="A0A7V0Q5F1"/>